<dbReference type="InterPro" id="IPR036097">
    <property type="entry name" value="HisK_dim/P_sf"/>
</dbReference>
<dbReference type="AlphaFoldDB" id="A0A371AWQ6"/>
<dbReference type="SUPFAM" id="SSF47384">
    <property type="entry name" value="Homodimeric domain of signal transducing histidine kinase"/>
    <property type="match status" value="1"/>
</dbReference>
<name>A0A371AWQ6_9FIRM</name>
<keyword evidence="8" id="KW-0547">Nucleotide-binding</keyword>
<dbReference type="SUPFAM" id="SSF55874">
    <property type="entry name" value="ATPase domain of HSP90 chaperone/DNA topoisomerase II/histidine kinase"/>
    <property type="match status" value="1"/>
</dbReference>
<evidence type="ECO:0000256" key="7">
    <source>
        <dbReference type="ARBA" id="ARBA00022692"/>
    </source>
</evidence>
<comment type="subcellular location">
    <subcellularLocation>
        <location evidence="2">Cell membrane</location>
        <topology evidence="2">Multi-pass membrane protein</topology>
    </subcellularLocation>
</comment>
<evidence type="ECO:0000313" key="16">
    <source>
        <dbReference type="EMBL" id="RDU23910.1"/>
    </source>
</evidence>
<dbReference type="SMART" id="SM00388">
    <property type="entry name" value="HisKA"/>
    <property type="match status" value="1"/>
</dbReference>
<evidence type="ECO:0000313" key="17">
    <source>
        <dbReference type="Proteomes" id="UP000255036"/>
    </source>
</evidence>
<evidence type="ECO:0000256" key="11">
    <source>
        <dbReference type="ARBA" id="ARBA00022989"/>
    </source>
</evidence>
<reference evidence="16 17" key="1">
    <citation type="submission" date="2018-07" db="EMBL/GenBank/DDBJ databases">
        <title>Anaerosacharophilus polymeroproducens gen. nov. sp. nov., an anaerobic bacterium isolated from salt field.</title>
        <authorList>
            <person name="Kim W."/>
            <person name="Yang S.-H."/>
            <person name="Oh J."/>
            <person name="Lee J.-H."/>
            <person name="Kwon K.K."/>
        </authorList>
    </citation>
    <scope>NUCLEOTIDE SEQUENCE [LARGE SCALE GENOMIC DNA]</scope>
    <source>
        <strain evidence="16 17">MCWD5</strain>
    </source>
</reference>
<protein>
    <recommendedName>
        <fullName evidence="3">histidine kinase</fullName>
        <ecNumber evidence="3">2.7.13.3</ecNumber>
    </recommendedName>
</protein>
<evidence type="ECO:0000256" key="10">
    <source>
        <dbReference type="ARBA" id="ARBA00022840"/>
    </source>
</evidence>
<keyword evidence="7 14" id="KW-0812">Transmembrane</keyword>
<keyword evidence="17" id="KW-1185">Reference proteome</keyword>
<keyword evidence="4" id="KW-1003">Cell membrane</keyword>
<evidence type="ECO:0000256" key="12">
    <source>
        <dbReference type="ARBA" id="ARBA00023012"/>
    </source>
</evidence>
<keyword evidence="5" id="KW-0597">Phosphoprotein</keyword>
<dbReference type="PANTHER" id="PTHR45528:SF1">
    <property type="entry name" value="SENSOR HISTIDINE KINASE CPXA"/>
    <property type="match status" value="1"/>
</dbReference>
<evidence type="ECO:0000256" key="9">
    <source>
        <dbReference type="ARBA" id="ARBA00022777"/>
    </source>
</evidence>
<evidence type="ECO:0000256" key="3">
    <source>
        <dbReference type="ARBA" id="ARBA00012438"/>
    </source>
</evidence>
<dbReference type="GO" id="GO:0005886">
    <property type="term" value="C:plasma membrane"/>
    <property type="evidence" value="ECO:0007669"/>
    <property type="project" value="UniProtKB-SubCell"/>
</dbReference>
<dbReference type="GO" id="GO:0005524">
    <property type="term" value="F:ATP binding"/>
    <property type="evidence" value="ECO:0007669"/>
    <property type="project" value="UniProtKB-KW"/>
</dbReference>
<evidence type="ECO:0000256" key="2">
    <source>
        <dbReference type="ARBA" id="ARBA00004651"/>
    </source>
</evidence>
<dbReference type="Proteomes" id="UP000255036">
    <property type="component" value="Unassembled WGS sequence"/>
</dbReference>
<keyword evidence="11 14" id="KW-1133">Transmembrane helix</keyword>
<evidence type="ECO:0000256" key="6">
    <source>
        <dbReference type="ARBA" id="ARBA00022679"/>
    </source>
</evidence>
<dbReference type="EC" id="2.7.13.3" evidence="3"/>
<sequence length="445" mass="50803">MKSLRKILSNFILTALLIILITLIFNFCIYACFVFYFSTSKSNISLDKIAKELTQSNSGVSLSSNGLDLLQSKYSWAMLLDDNGNIIWDWQLPSDLFKTYTSSDIASFSKWYLKDYPVNGWNTKYGLLIVGSPKRSLWKSSLEIPTTAVYKFPVIILSILIINFIFILLLSLLFGYRFYRSLRIITNGIAGLANQSYTPLPEKGMTELLAKHLNQTATLLNKQNDFLSKRDSARTRWISGVSHDIRTPLSIIMGYTDCLKSDAALSQKQKKQISTIEEQSFQIKKLIEDLNLTSKLEYNMHPLRFTKYKLSALLRKVVTDFLNQDMDDKYQIYIDLPSSLENIFLLGDTNLLYRAYSNIILNSIKHNKNGCHINVSVILESSYVSISFCDSGKGIPKKIIELLKTDSEPDEKTHIMGLRIVKQIILAHNSEITFSNEQIIIKMPL</sequence>
<evidence type="ECO:0000256" key="1">
    <source>
        <dbReference type="ARBA" id="ARBA00000085"/>
    </source>
</evidence>
<evidence type="ECO:0000259" key="15">
    <source>
        <dbReference type="PROSITE" id="PS50109"/>
    </source>
</evidence>
<evidence type="ECO:0000256" key="4">
    <source>
        <dbReference type="ARBA" id="ARBA00022475"/>
    </source>
</evidence>
<gene>
    <name evidence="16" type="ORF">DWV06_06335</name>
</gene>
<dbReference type="Pfam" id="PF02518">
    <property type="entry name" value="HATPase_c"/>
    <property type="match status" value="1"/>
</dbReference>
<evidence type="ECO:0000256" key="14">
    <source>
        <dbReference type="SAM" id="Phobius"/>
    </source>
</evidence>
<keyword evidence="9 16" id="KW-0418">Kinase</keyword>
<keyword evidence="13 14" id="KW-0472">Membrane</keyword>
<dbReference type="EMBL" id="QRCT01000016">
    <property type="protein sequence ID" value="RDU23910.1"/>
    <property type="molecule type" value="Genomic_DNA"/>
</dbReference>
<dbReference type="OrthoDB" id="368131at2"/>
<dbReference type="CDD" id="cd00082">
    <property type="entry name" value="HisKA"/>
    <property type="match status" value="1"/>
</dbReference>
<dbReference type="GO" id="GO:0000155">
    <property type="term" value="F:phosphorelay sensor kinase activity"/>
    <property type="evidence" value="ECO:0007669"/>
    <property type="project" value="InterPro"/>
</dbReference>
<feature type="domain" description="Histidine kinase" evidence="15">
    <location>
        <begin position="240"/>
        <end position="437"/>
    </location>
</feature>
<evidence type="ECO:0000256" key="8">
    <source>
        <dbReference type="ARBA" id="ARBA00022741"/>
    </source>
</evidence>
<dbReference type="Gene3D" id="3.30.565.10">
    <property type="entry name" value="Histidine kinase-like ATPase, C-terminal domain"/>
    <property type="match status" value="1"/>
</dbReference>
<keyword evidence="10" id="KW-0067">ATP-binding</keyword>
<dbReference type="SMART" id="SM00387">
    <property type="entry name" value="HATPase_c"/>
    <property type="match status" value="1"/>
</dbReference>
<dbReference type="InterPro" id="IPR036890">
    <property type="entry name" value="HATPase_C_sf"/>
</dbReference>
<dbReference type="RefSeq" id="WP_115481343.1">
    <property type="nucleotide sequence ID" value="NZ_QRCT01000016.1"/>
</dbReference>
<proteinExistence type="predicted"/>
<dbReference type="PANTHER" id="PTHR45528">
    <property type="entry name" value="SENSOR HISTIDINE KINASE CPXA"/>
    <property type="match status" value="1"/>
</dbReference>
<accession>A0A371AWQ6</accession>
<dbReference type="InterPro" id="IPR050398">
    <property type="entry name" value="HssS/ArlS-like"/>
</dbReference>
<dbReference type="PROSITE" id="PS50109">
    <property type="entry name" value="HIS_KIN"/>
    <property type="match status" value="1"/>
</dbReference>
<dbReference type="Gene3D" id="1.10.287.130">
    <property type="match status" value="1"/>
</dbReference>
<organism evidence="16 17">
    <name type="scientific">Anaerosacchariphilus polymeriproducens</name>
    <dbReference type="NCBI Taxonomy" id="1812858"/>
    <lineage>
        <taxon>Bacteria</taxon>
        <taxon>Bacillati</taxon>
        <taxon>Bacillota</taxon>
        <taxon>Clostridia</taxon>
        <taxon>Lachnospirales</taxon>
        <taxon>Lachnospiraceae</taxon>
        <taxon>Anaerosacchariphilus</taxon>
    </lineage>
</organism>
<dbReference type="InterPro" id="IPR005467">
    <property type="entry name" value="His_kinase_dom"/>
</dbReference>
<evidence type="ECO:0000256" key="5">
    <source>
        <dbReference type="ARBA" id="ARBA00022553"/>
    </source>
</evidence>
<dbReference type="Pfam" id="PF00512">
    <property type="entry name" value="HisKA"/>
    <property type="match status" value="1"/>
</dbReference>
<keyword evidence="6" id="KW-0808">Transferase</keyword>
<dbReference type="InterPro" id="IPR003594">
    <property type="entry name" value="HATPase_dom"/>
</dbReference>
<keyword evidence="12" id="KW-0902">Two-component regulatory system</keyword>
<dbReference type="InterPro" id="IPR003661">
    <property type="entry name" value="HisK_dim/P_dom"/>
</dbReference>
<evidence type="ECO:0000256" key="13">
    <source>
        <dbReference type="ARBA" id="ARBA00023136"/>
    </source>
</evidence>
<comment type="caution">
    <text evidence="16">The sequence shown here is derived from an EMBL/GenBank/DDBJ whole genome shotgun (WGS) entry which is preliminary data.</text>
</comment>
<comment type="catalytic activity">
    <reaction evidence="1">
        <text>ATP + protein L-histidine = ADP + protein N-phospho-L-histidine.</text>
        <dbReference type="EC" id="2.7.13.3"/>
    </reaction>
</comment>
<feature type="transmembrane region" description="Helical" evidence="14">
    <location>
        <begin position="152"/>
        <end position="176"/>
    </location>
</feature>
<feature type="transmembrane region" description="Helical" evidence="14">
    <location>
        <begin position="12"/>
        <end position="37"/>
    </location>
</feature>